<gene>
    <name evidence="2" type="ordered locus">Daud_0169</name>
</gene>
<dbReference type="KEGG" id="dau:Daud_0169"/>
<keyword evidence="3" id="KW-1185">Reference proteome</keyword>
<dbReference type="EMBL" id="CP000860">
    <property type="protein sequence ID" value="ACA58733.1"/>
    <property type="molecule type" value="Genomic_DNA"/>
</dbReference>
<dbReference type="AlphaFoldDB" id="B1I0T7"/>
<accession>B1I0T7</accession>
<sequence length="106" mass="11384">MDWTLGPLDVVLLGLGLVLISTGNAVMFADRLARSFGAKLEGVADPRGLSMFVGLWVFGLGVLTALFPVGVRVVGVYYGWALAALAVIGILRVYTGYPRYLKNIRP</sequence>
<organism evidence="2 3">
    <name type="scientific">Desulforudis audaxviator (strain MP104C)</name>
    <dbReference type="NCBI Taxonomy" id="477974"/>
    <lineage>
        <taxon>Bacteria</taxon>
        <taxon>Bacillati</taxon>
        <taxon>Bacillota</taxon>
        <taxon>Clostridia</taxon>
        <taxon>Thermoanaerobacterales</taxon>
        <taxon>Candidatus Desulforudaceae</taxon>
        <taxon>Candidatus Desulforudis</taxon>
    </lineage>
</organism>
<dbReference type="HOGENOM" id="CLU_2218815_0_0_9"/>
<evidence type="ECO:0000313" key="2">
    <source>
        <dbReference type="EMBL" id="ACA58733.1"/>
    </source>
</evidence>
<feature type="transmembrane region" description="Helical" evidence="1">
    <location>
        <begin position="77"/>
        <end position="95"/>
    </location>
</feature>
<dbReference type="Proteomes" id="UP000008544">
    <property type="component" value="Chromosome"/>
</dbReference>
<protein>
    <submittedName>
        <fullName evidence="2">Uncharacterized protein</fullName>
    </submittedName>
</protein>
<feature type="transmembrane region" description="Helical" evidence="1">
    <location>
        <begin position="49"/>
        <end position="71"/>
    </location>
</feature>
<keyword evidence="1" id="KW-1133">Transmembrane helix</keyword>
<reference evidence="3" key="1">
    <citation type="submission" date="2007-10" db="EMBL/GenBank/DDBJ databases">
        <title>Complete sequence of chromosome of Desulforudis audaxviator MP104C.</title>
        <authorList>
            <person name="Copeland A."/>
            <person name="Lucas S."/>
            <person name="Lapidus A."/>
            <person name="Barry K."/>
            <person name="Glavina del Rio T."/>
            <person name="Dalin E."/>
            <person name="Tice H."/>
            <person name="Bruce D."/>
            <person name="Pitluck S."/>
            <person name="Lowry S.R."/>
            <person name="Larimer F."/>
            <person name="Land M.L."/>
            <person name="Hauser L."/>
            <person name="Kyrpides N."/>
            <person name="Ivanova N.N."/>
            <person name="Richardson P."/>
        </authorList>
    </citation>
    <scope>NUCLEOTIDE SEQUENCE [LARGE SCALE GENOMIC DNA]</scope>
    <source>
        <strain evidence="3">MP104C</strain>
    </source>
</reference>
<dbReference type="RefSeq" id="WP_012301327.1">
    <property type="nucleotide sequence ID" value="NC_010424.1"/>
</dbReference>
<name>B1I0T7_DESAP</name>
<evidence type="ECO:0000313" key="3">
    <source>
        <dbReference type="Proteomes" id="UP000008544"/>
    </source>
</evidence>
<keyword evidence="1" id="KW-0812">Transmembrane</keyword>
<reference evidence="2 3" key="2">
    <citation type="journal article" date="2008" name="Science">
        <title>Environmental genomics reveals a single-species ecosystem deep within Earth.</title>
        <authorList>
            <person name="Chivian D."/>
            <person name="Brodie E.L."/>
            <person name="Alm E.J."/>
            <person name="Culley D.E."/>
            <person name="Dehal P.S."/>
            <person name="Desantis T.Z."/>
            <person name="Gihring T.M."/>
            <person name="Lapidus A."/>
            <person name="Lin L.H."/>
            <person name="Lowry S.R."/>
            <person name="Moser D.P."/>
            <person name="Richardson P.M."/>
            <person name="Southam G."/>
            <person name="Wanger G."/>
            <person name="Pratt L.M."/>
            <person name="Andersen G.L."/>
            <person name="Hazen T.C."/>
            <person name="Brockman F.J."/>
            <person name="Arkin A.P."/>
            <person name="Onstott T.C."/>
        </authorList>
    </citation>
    <scope>NUCLEOTIDE SEQUENCE [LARGE SCALE GENOMIC DNA]</scope>
    <source>
        <strain evidence="2 3">MP104C</strain>
    </source>
</reference>
<feature type="transmembrane region" description="Helical" evidence="1">
    <location>
        <begin position="12"/>
        <end position="29"/>
    </location>
</feature>
<proteinExistence type="predicted"/>
<evidence type="ECO:0000256" key="1">
    <source>
        <dbReference type="SAM" id="Phobius"/>
    </source>
</evidence>
<keyword evidence="1" id="KW-0472">Membrane</keyword>